<organism evidence="11 12">
    <name type="scientific">Pseudoalteromonas spongiae</name>
    <dbReference type="NCBI Taxonomy" id="298657"/>
    <lineage>
        <taxon>Bacteria</taxon>
        <taxon>Pseudomonadati</taxon>
        <taxon>Pseudomonadota</taxon>
        <taxon>Gammaproteobacteria</taxon>
        <taxon>Alteromonadales</taxon>
        <taxon>Pseudoalteromonadaceae</taxon>
        <taxon>Pseudoalteromonas</taxon>
    </lineage>
</organism>
<keyword evidence="5" id="KW-0732">Signal</keyword>
<comment type="similarity">
    <text evidence="2">Belongs to the faeC family.</text>
</comment>
<proteinExistence type="inferred from homology"/>
<feature type="domain" description="Peptidase S9 prolyl oligopeptidase catalytic" evidence="10">
    <location>
        <begin position="93"/>
        <end position="244"/>
    </location>
</feature>
<keyword evidence="7" id="KW-0119">Carbohydrate metabolism</keyword>
<gene>
    <name evidence="11" type="ORF">WAE96_15850</name>
</gene>
<evidence type="ECO:0000256" key="7">
    <source>
        <dbReference type="ARBA" id="ARBA00023277"/>
    </source>
</evidence>
<dbReference type="InterPro" id="IPR043595">
    <property type="entry name" value="FaeB/C/D"/>
</dbReference>
<evidence type="ECO:0000256" key="8">
    <source>
        <dbReference type="ARBA" id="ARBA00023326"/>
    </source>
</evidence>
<comment type="function">
    <text evidence="9">Involved in degradation of plant cell walls. Hydrolyzes the feruloyl-arabinose ester bond in arabinoxylans, and the feruloyl-galactose ester bond in pectin. Active against paranitrophenyl-acetate, methyl ferulate and wheat arabinoxylan.</text>
</comment>
<dbReference type="PROSITE" id="PS51257">
    <property type="entry name" value="PROKAR_LIPOPROTEIN"/>
    <property type="match status" value="1"/>
</dbReference>
<keyword evidence="4" id="KW-0858">Xylan degradation</keyword>
<dbReference type="Pfam" id="PF00326">
    <property type="entry name" value="Peptidase_S9"/>
    <property type="match status" value="1"/>
</dbReference>
<name>A0ABU8EVZ2_9GAMM</name>
<keyword evidence="8" id="KW-0624">Polysaccharide degradation</keyword>
<dbReference type="Gene3D" id="3.40.50.1820">
    <property type="entry name" value="alpha/beta hydrolase"/>
    <property type="match status" value="1"/>
</dbReference>
<comment type="caution">
    <text evidence="11">The sequence shown here is derived from an EMBL/GenBank/DDBJ whole genome shotgun (WGS) entry which is preliminary data.</text>
</comment>
<evidence type="ECO:0000313" key="11">
    <source>
        <dbReference type="EMBL" id="MEI4551147.1"/>
    </source>
</evidence>
<evidence type="ECO:0000256" key="2">
    <source>
        <dbReference type="ARBA" id="ARBA00010278"/>
    </source>
</evidence>
<keyword evidence="6" id="KW-0378">Hydrolase</keyword>
<evidence type="ECO:0000256" key="3">
    <source>
        <dbReference type="ARBA" id="ARBA00022525"/>
    </source>
</evidence>
<dbReference type="PANTHER" id="PTHR38050:SF1">
    <property type="entry name" value="FERULOYL ESTERASE C"/>
    <property type="match status" value="1"/>
</dbReference>
<evidence type="ECO:0000256" key="9">
    <source>
        <dbReference type="ARBA" id="ARBA00025250"/>
    </source>
</evidence>
<keyword evidence="3" id="KW-0964">Secreted</keyword>
<evidence type="ECO:0000256" key="6">
    <source>
        <dbReference type="ARBA" id="ARBA00022801"/>
    </source>
</evidence>
<evidence type="ECO:0000313" key="12">
    <source>
        <dbReference type="Proteomes" id="UP001382455"/>
    </source>
</evidence>
<sequence>MKKITPILVLTTCLISACGGGGNKKVNAPFIESNNKDTLCAGRAIPEGSTCVSVDGRENLVFGDTSKEYKGLILALHGAPGYMAKVAGIFGANMLEEKGYLVISPNGNGSAWQWDSSTDANIGDDSNYIANLIDYAHANYTIEGDKARIFGYSAGGFMAYTLACHIPEKLSGVVALAGQFRGDFNACSTQTPVAIHHLHSPSDKDVPMSGREYGKIASVDATLTHWLKINGCEDQFVQAADPAVTATSAGTSTLAWQGCVSPVVLSKLDGVAHESDYLSDALFDIYQSSMALEN</sequence>
<keyword evidence="12" id="KW-1185">Reference proteome</keyword>
<protein>
    <submittedName>
        <fullName evidence="11">Prolyl oligopeptidase family serine peptidase</fullName>
    </submittedName>
</protein>
<dbReference type="EMBL" id="JBAWKS010000002">
    <property type="protein sequence ID" value="MEI4551147.1"/>
    <property type="molecule type" value="Genomic_DNA"/>
</dbReference>
<dbReference type="InterPro" id="IPR001375">
    <property type="entry name" value="Peptidase_S9_cat"/>
</dbReference>
<dbReference type="RefSeq" id="WP_336436174.1">
    <property type="nucleotide sequence ID" value="NZ_JBAWKS010000002.1"/>
</dbReference>
<evidence type="ECO:0000259" key="10">
    <source>
        <dbReference type="Pfam" id="PF00326"/>
    </source>
</evidence>
<reference evidence="11 12" key="1">
    <citation type="submission" date="2023-12" db="EMBL/GenBank/DDBJ databases">
        <title>Friends and Foes: Symbiotic and Algicidal bacterial influence on Karenia brevis blooms.</title>
        <authorList>
            <person name="Fei C."/>
            <person name="Mohamed A.R."/>
            <person name="Booker A."/>
            <person name="Arshad M."/>
            <person name="Klass S."/>
            <person name="Ahn S."/>
            <person name="Gilbert P.M."/>
            <person name="Heil C.A."/>
            <person name="Martinez J.M."/>
            <person name="Amin S.A."/>
        </authorList>
    </citation>
    <scope>NUCLEOTIDE SEQUENCE [LARGE SCALE GENOMIC DNA]</scope>
    <source>
        <strain evidence="11 12">CE15</strain>
    </source>
</reference>
<dbReference type="InterPro" id="IPR029058">
    <property type="entry name" value="AB_hydrolase_fold"/>
</dbReference>
<dbReference type="PANTHER" id="PTHR38050">
    <property type="match status" value="1"/>
</dbReference>
<accession>A0ABU8EVZ2</accession>
<comment type="subcellular location">
    <subcellularLocation>
        <location evidence="1">Secreted</location>
    </subcellularLocation>
</comment>
<dbReference type="SUPFAM" id="SSF53474">
    <property type="entry name" value="alpha/beta-Hydrolases"/>
    <property type="match status" value="1"/>
</dbReference>
<evidence type="ECO:0000256" key="1">
    <source>
        <dbReference type="ARBA" id="ARBA00004613"/>
    </source>
</evidence>
<evidence type="ECO:0000256" key="4">
    <source>
        <dbReference type="ARBA" id="ARBA00022651"/>
    </source>
</evidence>
<evidence type="ECO:0000256" key="5">
    <source>
        <dbReference type="ARBA" id="ARBA00022729"/>
    </source>
</evidence>
<dbReference type="Proteomes" id="UP001382455">
    <property type="component" value="Unassembled WGS sequence"/>
</dbReference>